<dbReference type="SUPFAM" id="SSF50475">
    <property type="entry name" value="FMN-binding split barrel"/>
    <property type="match status" value="1"/>
</dbReference>
<evidence type="ECO:0000313" key="3">
    <source>
        <dbReference type="EMBL" id="NYH00413.1"/>
    </source>
</evidence>
<keyword evidence="4" id="KW-1185">Reference proteome</keyword>
<comment type="catalytic activity">
    <reaction evidence="2">
        <text>oxidized coenzyme F420-(gamma-L-Glu)(n) + a quinol + H(+) = reduced coenzyme F420-(gamma-L-Glu)(n) + a quinone</text>
        <dbReference type="Rhea" id="RHEA:39663"/>
        <dbReference type="Rhea" id="RHEA-COMP:12939"/>
        <dbReference type="Rhea" id="RHEA-COMP:14378"/>
        <dbReference type="ChEBI" id="CHEBI:15378"/>
        <dbReference type="ChEBI" id="CHEBI:24646"/>
        <dbReference type="ChEBI" id="CHEBI:132124"/>
        <dbReference type="ChEBI" id="CHEBI:133980"/>
        <dbReference type="ChEBI" id="CHEBI:139511"/>
    </reaction>
</comment>
<dbReference type="PANTHER" id="PTHR39428:SF1">
    <property type="entry name" value="F420H(2)-DEPENDENT QUINONE REDUCTASE RV1261C"/>
    <property type="match status" value="1"/>
</dbReference>
<evidence type="ECO:0000256" key="2">
    <source>
        <dbReference type="ARBA" id="ARBA00049106"/>
    </source>
</evidence>
<name>A0A852YF72_9MICO</name>
<sequence length="142" mass="15462">MTAHELDEQVIAGYRAGGDLGVPGVHRERIALLTTTGRRSGEKRTSPMMFVPQGSDDRDGVVVVASAAGAPRHPAWYLNLVADPSVHVELPDGEWDGRAETVTGDARARLWAELLEGFPFFAEHERKAGREIPLVKLVPATR</sequence>
<dbReference type="RefSeq" id="WP_179569221.1">
    <property type="nucleotide sequence ID" value="NZ_JACBZY010000001.1"/>
</dbReference>
<protein>
    <submittedName>
        <fullName evidence="3">Deazaflavin-dependent oxidoreductase (Nitroreductase family)</fullName>
    </submittedName>
</protein>
<accession>A0A852YF72</accession>
<dbReference type="NCBIfam" id="TIGR00026">
    <property type="entry name" value="hi_GC_TIGR00026"/>
    <property type="match status" value="1"/>
</dbReference>
<comment type="caution">
    <text evidence="3">The sequence shown here is derived from an EMBL/GenBank/DDBJ whole genome shotgun (WGS) entry which is preliminary data.</text>
</comment>
<evidence type="ECO:0000256" key="1">
    <source>
        <dbReference type="ARBA" id="ARBA00008710"/>
    </source>
</evidence>
<dbReference type="Pfam" id="PF04075">
    <property type="entry name" value="F420H2_quin_red"/>
    <property type="match status" value="1"/>
</dbReference>
<dbReference type="GO" id="GO:0005886">
    <property type="term" value="C:plasma membrane"/>
    <property type="evidence" value="ECO:0007669"/>
    <property type="project" value="TreeGrafter"/>
</dbReference>
<dbReference type="EMBL" id="JACBZY010000001">
    <property type="protein sequence ID" value="NYH00413.1"/>
    <property type="molecule type" value="Genomic_DNA"/>
</dbReference>
<dbReference type="Gene3D" id="2.30.110.10">
    <property type="entry name" value="Electron Transport, Fmn-binding Protein, Chain A"/>
    <property type="match status" value="1"/>
</dbReference>
<dbReference type="InterPro" id="IPR004378">
    <property type="entry name" value="F420H2_quin_Rdtase"/>
</dbReference>
<gene>
    <name evidence="3" type="ORF">BJ979_003038</name>
</gene>
<dbReference type="PANTHER" id="PTHR39428">
    <property type="entry name" value="F420H(2)-DEPENDENT QUINONE REDUCTASE RV1261C"/>
    <property type="match status" value="1"/>
</dbReference>
<reference evidence="3 4" key="1">
    <citation type="submission" date="2020-07" db="EMBL/GenBank/DDBJ databases">
        <title>Sequencing the genomes of 1000 actinobacteria strains.</title>
        <authorList>
            <person name="Klenk H.-P."/>
        </authorList>
    </citation>
    <scope>NUCLEOTIDE SEQUENCE [LARGE SCALE GENOMIC DNA]</scope>
    <source>
        <strain evidence="3 4">DSM 23141</strain>
    </source>
</reference>
<dbReference type="Proteomes" id="UP000553888">
    <property type="component" value="Unassembled WGS sequence"/>
</dbReference>
<comment type="similarity">
    <text evidence="1">Belongs to the F420H(2)-dependent quinone reductase family.</text>
</comment>
<proteinExistence type="inferred from homology"/>
<dbReference type="InterPro" id="IPR012349">
    <property type="entry name" value="Split_barrel_FMN-bd"/>
</dbReference>
<dbReference type="AlphaFoldDB" id="A0A852YF72"/>
<dbReference type="GO" id="GO:0016491">
    <property type="term" value="F:oxidoreductase activity"/>
    <property type="evidence" value="ECO:0007669"/>
    <property type="project" value="InterPro"/>
</dbReference>
<organism evidence="3 4">
    <name type="scientific">Schumannella luteola</name>
    <dbReference type="NCBI Taxonomy" id="472059"/>
    <lineage>
        <taxon>Bacteria</taxon>
        <taxon>Bacillati</taxon>
        <taxon>Actinomycetota</taxon>
        <taxon>Actinomycetes</taxon>
        <taxon>Micrococcales</taxon>
        <taxon>Microbacteriaceae</taxon>
        <taxon>Schumannella</taxon>
    </lineage>
</organism>
<evidence type="ECO:0000313" key="4">
    <source>
        <dbReference type="Proteomes" id="UP000553888"/>
    </source>
</evidence>
<dbReference type="GO" id="GO:0070967">
    <property type="term" value="F:coenzyme F420 binding"/>
    <property type="evidence" value="ECO:0007669"/>
    <property type="project" value="TreeGrafter"/>
</dbReference>